<feature type="chain" id="PRO_5041684689" description="Prolamin-like domain-containing protein" evidence="2">
    <location>
        <begin position="25"/>
        <end position="197"/>
    </location>
</feature>
<evidence type="ECO:0000256" key="1">
    <source>
        <dbReference type="ARBA" id="ARBA00022729"/>
    </source>
</evidence>
<dbReference type="InterPro" id="IPR040220">
    <property type="entry name" value="DD11"/>
</dbReference>
<organism evidence="4 5">
    <name type="scientific">Sphenostylis stenocarpa</name>
    <dbReference type="NCBI Taxonomy" id="92480"/>
    <lineage>
        <taxon>Eukaryota</taxon>
        <taxon>Viridiplantae</taxon>
        <taxon>Streptophyta</taxon>
        <taxon>Embryophyta</taxon>
        <taxon>Tracheophyta</taxon>
        <taxon>Spermatophyta</taxon>
        <taxon>Magnoliopsida</taxon>
        <taxon>eudicotyledons</taxon>
        <taxon>Gunneridae</taxon>
        <taxon>Pentapetalae</taxon>
        <taxon>rosids</taxon>
        <taxon>fabids</taxon>
        <taxon>Fabales</taxon>
        <taxon>Fabaceae</taxon>
        <taxon>Papilionoideae</taxon>
        <taxon>50 kb inversion clade</taxon>
        <taxon>NPAAA clade</taxon>
        <taxon>indigoferoid/millettioid clade</taxon>
        <taxon>Phaseoleae</taxon>
        <taxon>Sphenostylis</taxon>
    </lineage>
</organism>
<feature type="domain" description="Prolamin-like" evidence="3">
    <location>
        <begin position="121"/>
        <end position="193"/>
    </location>
</feature>
<protein>
    <recommendedName>
        <fullName evidence="3">Prolamin-like domain-containing protein</fullName>
    </recommendedName>
</protein>
<keyword evidence="1 2" id="KW-0732">Signal</keyword>
<accession>A0AA87B905</accession>
<dbReference type="Pfam" id="PF05617">
    <property type="entry name" value="Prolamin_like"/>
    <property type="match status" value="2"/>
</dbReference>
<name>A0AA87B905_9FABA</name>
<dbReference type="InterPro" id="IPR008502">
    <property type="entry name" value="Prolamin-like"/>
</dbReference>
<feature type="signal peptide" evidence="2">
    <location>
        <begin position="1"/>
        <end position="24"/>
    </location>
</feature>
<evidence type="ECO:0000313" key="4">
    <source>
        <dbReference type="EMBL" id="CAJ1978572.1"/>
    </source>
</evidence>
<feature type="domain" description="Prolamin-like" evidence="3">
    <location>
        <begin position="33"/>
        <end position="108"/>
    </location>
</feature>
<keyword evidence="5" id="KW-1185">Reference proteome</keyword>
<evidence type="ECO:0000313" key="5">
    <source>
        <dbReference type="Proteomes" id="UP001189624"/>
    </source>
</evidence>
<dbReference type="EMBL" id="OY731408">
    <property type="protein sequence ID" value="CAJ1978572.1"/>
    <property type="molecule type" value="Genomic_DNA"/>
</dbReference>
<evidence type="ECO:0000259" key="3">
    <source>
        <dbReference type="Pfam" id="PF05617"/>
    </source>
</evidence>
<proteinExistence type="predicted"/>
<dbReference type="Proteomes" id="UP001189624">
    <property type="component" value="Chromosome 11"/>
</dbReference>
<dbReference type="PANTHER" id="PTHR31207">
    <property type="entry name" value="ECA1 GAMETOGENESIS FAMILY PROTEIN (DUF784)-RELATED-RELATED"/>
    <property type="match status" value="1"/>
</dbReference>
<dbReference type="AlphaFoldDB" id="A0AA87B905"/>
<reference evidence="4" key="1">
    <citation type="submission" date="2023-10" db="EMBL/GenBank/DDBJ databases">
        <authorList>
            <person name="Domelevo Entfellner J.-B."/>
        </authorList>
    </citation>
    <scope>NUCLEOTIDE SEQUENCE</scope>
</reference>
<dbReference type="PANTHER" id="PTHR31207:SF38">
    <property type="entry name" value="PROLAMIN-LIKE PROTEIN"/>
    <property type="match status" value="1"/>
</dbReference>
<dbReference type="Gramene" id="rna-AYBTSS11_LOCUS30767">
    <property type="protein sequence ID" value="CAJ1978572.1"/>
    <property type="gene ID" value="gene-AYBTSS11_LOCUS30767"/>
</dbReference>
<evidence type="ECO:0000256" key="2">
    <source>
        <dbReference type="SAM" id="SignalP"/>
    </source>
</evidence>
<gene>
    <name evidence="4" type="ORF">AYBTSS11_LOCUS30767</name>
</gene>
<sequence length="197" mass="22465">MATLSNYLILVAFLLATAIETISATEEQESLFECRRHMNSHCGNKIVDVLSSQKKNKVSRECCYKIVQMGYSCHSRLTLFVSQTNAELRSKNSTHVMAKNDVIFNKCDQATKPESWQYLSNCVVKIGAKCGKQIFEKQVDSKHKVTKHCCQKLVKMGESCHINLAKALIRTPEMRDVDAIQFLHNSKKIFDQCRDLE</sequence>